<reference evidence="4" key="1">
    <citation type="submission" date="2016-11" db="EMBL/GenBank/DDBJ databases">
        <authorList>
            <person name="Varghese N."/>
            <person name="Submissions S."/>
        </authorList>
    </citation>
    <scope>NUCLEOTIDE SEQUENCE</scope>
    <source>
        <strain evidence="4">DSM 4029</strain>
    </source>
</reference>
<dbReference type="RefSeq" id="WP_021660477.1">
    <property type="nucleotide sequence ID" value="NZ_FQVY01000002.1"/>
</dbReference>
<evidence type="ECO:0000313" key="5">
    <source>
        <dbReference type="Proteomes" id="UP000184089"/>
    </source>
</evidence>
<dbReference type="AlphaFoldDB" id="A0AAQ1MDX7"/>
<evidence type="ECO:0000313" key="6">
    <source>
        <dbReference type="Proteomes" id="UP000474718"/>
    </source>
</evidence>
<gene>
    <name evidence="3" type="ORF">GT747_00175</name>
    <name evidence="4" type="ORF">SAMN05444424_1859</name>
</gene>
<organism evidence="4 5">
    <name type="scientific">Bittarella massiliensis</name>
    <name type="common">ex Durand et al. 2017</name>
    <dbReference type="NCBI Taxonomy" id="1720313"/>
    <lineage>
        <taxon>Bacteria</taxon>
        <taxon>Bacillati</taxon>
        <taxon>Bacillota</taxon>
        <taxon>Clostridia</taxon>
        <taxon>Eubacteriales</taxon>
        <taxon>Oscillospiraceae</taxon>
        <taxon>Bittarella (ex Durand et al. 2017)</taxon>
    </lineage>
</organism>
<feature type="region of interest" description="Disordered" evidence="1">
    <location>
        <begin position="100"/>
        <end position="123"/>
    </location>
</feature>
<protein>
    <submittedName>
        <fullName evidence="4">Uncharacterized protein</fullName>
    </submittedName>
</protein>
<evidence type="ECO:0000313" key="3">
    <source>
        <dbReference type="EMBL" id="MZL68190.1"/>
    </source>
</evidence>
<dbReference type="Proteomes" id="UP000474718">
    <property type="component" value="Unassembled WGS sequence"/>
</dbReference>
<name>A0AAQ1MDX7_9FIRM</name>
<feature type="transmembrane region" description="Helical" evidence="2">
    <location>
        <begin position="47"/>
        <end position="69"/>
    </location>
</feature>
<keyword evidence="2" id="KW-0812">Transmembrane</keyword>
<reference evidence="5" key="2">
    <citation type="submission" date="2016-11" db="EMBL/GenBank/DDBJ databases">
        <authorList>
            <person name="Jaros S."/>
            <person name="Januszkiewicz K."/>
            <person name="Wedrychowicz H."/>
        </authorList>
    </citation>
    <scope>NUCLEOTIDE SEQUENCE [LARGE SCALE GENOMIC DNA]</scope>
    <source>
        <strain evidence="5">DSM 4029</strain>
    </source>
</reference>
<evidence type="ECO:0000313" key="4">
    <source>
        <dbReference type="EMBL" id="SHG20350.1"/>
    </source>
</evidence>
<sequence>MKAKKWIVRSVLALVALGALTGFGYLLYTVQLEENRGVPLSGEQWRYLLGIVAGIGGILLLLLVIAGLIGRATQGRELPAGKAAKGEGWSFYGYDSYAPGRVERQNRGRPHFEKRPEKKEGSK</sequence>
<feature type="compositionally biased region" description="Basic and acidic residues" evidence="1">
    <location>
        <begin position="101"/>
        <end position="123"/>
    </location>
</feature>
<evidence type="ECO:0000256" key="1">
    <source>
        <dbReference type="SAM" id="MobiDB-lite"/>
    </source>
</evidence>
<keyword evidence="2" id="KW-0472">Membrane</keyword>
<dbReference type="EMBL" id="WWVX01000001">
    <property type="protein sequence ID" value="MZL68190.1"/>
    <property type="molecule type" value="Genomic_DNA"/>
</dbReference>
<evidence type="ECO:0000256" key="2">
    <source>
        <dbReference type="SAM" id="Phobius"/>
    </source>
</evidence>
<dbReference type="Proteomes" id="UP000184089">
    <property type="component" value="Unassembled WGS sequence"/>
</dbReference>
<accession>A0AAQ1MDX7</accession>
<feature type="transmembrane region" description="Helical" evidence="2">
    <location>
        <begin position="7"/>
        <end position="27"/>
    </location>
</feature>
<comment type="caution">
    <text evidence="4">The sequence shown here is derived from an EMBL/GenBank/DDBJ whole genome shotgun (WGS) entry which is preliminary data.</text>
</comment>
<keyword evidence="2" id="KW-1133">Transmembrane helix</keyword>
<reference evidence="3 6" key="3">
    <citation type="journal article" date="2019" name="Nat. Med.">
        <title>A library of human gut bacterial isolates paired with longitudinal multiomics data enables mechanistic microbiome research.</title>
        <authorList>
            <person name="Poyet M."/>
            <person name="Groussin M."/>
            <person name="Gibbons S.M."/>
            <person name="Avila-Pacheco J."/>
            <person name="Jiang X."/>
            <person name="Kearney S.M."/>
            <person name="Perrotta A.R."/>
            <person name="Berdy B."/>
            <person name="Zhao S."/>
            <person name="Lieberman T.D."/>
            <person name="Swanson P.K."/>
            <person name="Smith M."/>
            <person name="Roesemann S."/>
            <person name="Alexander J.E."/>
            <person name="Rich S.A."/>
            <person name="Livny J."/>
            <person name="Vlamakis H."/>
            <person name="Clish C."/>
            <person name="Bullock K."/>
            <person name="Deik A."/>
            <person name="Scott J."/>
            <person name="Pierce K.A."/>
            <person name="Xavier R.J."/>
            <person name="Alm E.J."/>
        </authorList>
    </citation>
    <scope>NUCLEOTIDE SEQUENCE [LARGE SCALE GENOMIC DNA]</scope>
    <source>
        <strain evidence="3 6">BIOML-A2</strain>
    </source>
</reference>
<proteinExistence type="predicted"/>
<dbReference type="EMBL" id="FQVY01000002">
    <property type="protein sequence ID" value="SHG20350.1"/>
    <property type="molecule type" value="Genomic_DNA"/>
</dbReference>
<keyword evidence="6" id="KW-1185">Reference proteome</keyword>